<reference evidence="2 3" key="1">
    <citation type="submission" date="2024-02" db="EMBL/GenBank/DDBJ databases">
        <title>De novo assembly and annotation of 12 fungi associated with fruit tree decline syndrome in Ontario, Canada.</title>
        <authorList>
            <person name="Sulman M."/>
            <person name="Ellouze W."/>
            <person name="Ilyukhin E."/>
        </authorList>
    </citation>
    <scope>NUCLEOTIDE SEQUENCE [LARGE SCALE GENOMIC DNA]</scope>
    <source>
        <strain evidence="2 3">M42-189</strain>
    </source>
</reference>
<gene>
    <name evidence="2" type="ORF">SLS60_001373</name>
</gene>
<keyword evidence="3" id="KW-1185">Reference proteome</keyword>
<accession>A0ABR3S8W5</accession>
<protein>
    <recommendedName>
        <fullName evidence="1">DUF7730 domain-containing protein</fullName>
    </recommendedName>
</protein>
<dbReference type="Pfam" id="PF24864">
    <property type="entry name" value="DUF7730"/>
    <property type="match status" value="1"/>
</dbReference>
<evidence type="ECO:0000313" key="2">
    <source>
        <dbReference type="EMBL" id="KAL1613141.1"/>
    </source>
</evidence>
<sequence length="236" mass="26947">MRIYELVLNGDNFLHLIPNYQKGKFGIDTSFLGRNADLFADVEEDTPRAVANGNHYENLDIMSRLKHYSTVRKLKSTPSLLSLLLTCRRVYAEAIPLLYSGNTFVISLGGNLYNFARSLPNIHLNRITSLVLYTPEPGWPVIDNIPLKLRNLKSCHIIVLDKFSGHSTHNSDEFEFIQKEARSSLKGHSAKDIFVIDIWSAVEAYLDDDGRRRGWVLTRRRDLRVESTGKHAEYLA</sequence>
<name>A0ABR3S8W5_9PLEO</name>
<organism evidence="2 3">
    <name type="scientific">Paraconiothyrium brasiliense</name>
    <dbReference type="NCBI Taxonomy" id="300254"/>
    <lineage>
        <taxon>Eukaryota</taxon>
        <taxon>Fungi</taxon>
        <taxon>Dikarya</taxon>
        <taxon>Ascomycota</taxon>
        <taxon>Pezizomycotina</taxon>
        <taxon>Dothideomycetes</taxon>
        <taxon>Pleosporomycetidae</taxon>
        <taxon>Pleosporales</taxon>
        <taxon>Massarineae</taxon>
        <taxon>Didymosphaeriaceae</taxon>
        <taxon>Paraconiothyrium</taxon>
    </lineage>
</organism>
<dbReference type="InterPro" id="IPR056632">
    <property type="entry name" value="DUF7730"/>
</dbReference>
<proteinExistence type="predicted"/>
<comment type="caution">
    <text evidence="2">The sequence shown here is derived from an EMBL/GenBank/DDBJ whole genome shotgun (WGS) entry which is preliminary data.</text>
</comment>
<dbReference type="Proteomes" id="UP001521785">
    <property type="component" value="Unassembled WGS sequence"/>
</dbReference>
<evidence type="ECO:0000313" key="3">
    <source>
        <dbReference type="Proteomes" id="UP001521785"/>
    </source>
</evidence>
<feature type="domain" description="DUF7730" evidence="1">
    <location>
        <begin position="3"/>
        <end position="133"/>
    </location>
</feature>
<dbReference type="EMBL" id="JAKJXO020000001">
    <property type="protein sequence ID" value="KAL1613141.1"/>
    <property type="molecule type" value="Genomic_DNA"/>
</dbReference>
<evidence type="ECO:0000259" key="1">
    <source>
        <dbReference type="Pfam" id="PF24864"/>
    </source>
</evidence>
<dbReference type="PANTHER" id="PTHR38790">
    <property type="entry name" value="2EXR DOMAIN-CONTAINING PROTEIN-RELATED"/>
    <property type="match status" value="1"/>
</dbReference>